<accession>A0A2P2P0W9</accession>
<sequence>MGTYNFKLQNTEQKHSDSGTILGKFMYNKP</sequence>
<reference evidence="1" key="1">
    <citation type="submission" date="2018-02" db="EMBL/GenBank/DDBJ databases">
        <title>Rhizophora mucronata_Transcriptome.</title>
        <authorList>
            <person name="Meera S.P."/>
            <person name="Sreeshan A."/>
            <person name="Augustine A."/>
        </authorList>
    </citation>
    <scope>NUCLEOTIDE SEQUENCE</scope>
    <source>
        <tissue evidence="1">Leaf</tissue>
    </source>
</reference>
<name>A0A2P2P0W9_RHIMU</name>
<dbReference type="AlphaFoldDB" id="A0A2P2P0W9"/>
<organism evidence="1">
    <name type="scientific">Rhizophora mucronata</name>
    <name type="common">Asiatic mangrove</name>
    <dbReference type="NCBI Taxonomy" id="61149"/>
    <lineage>
        <taxon>Eukaryota</taxon>
        <taxon>Viridiplantae</taxon>
        <taxon>Streptophyta</taxon>
        <taxon>Embryophyta</taxon>
        <taxon>Tracheophyta</taxon>
        <taxon>Spermatophyta</taxon>
        <taxon>Magnoliopsida</taxon>
        <taxon>eudicotyledons</taxon>
        <taxon>Gunneridae</taxon>
        <taxon>Pentapetalae</taxon>
        <taxon>rosids</taxon>
        <taxon>fabids</taxon>
        <taxon>Malpighiales</taxon>
        <taxon>Rhizophoraceae</taxon>
        <taxon>Rhizophora</taxon>
    </lineage>
</organism>
<evidence type="ECO:0000313" key="1">
    <source>
        <dbReference type="EMBL" id="MBX48395.1"/>
    </source>
</evidence>
<protein>
    <submittedName>
        <fullName evidence="1">Uncharacterized protein</fullName>
    </submittedName>
</protein>
<proteinExistence type="predicted"/>
<dbReference type="EMBL" id="GGEC01067911">
    <property type="protein sequence ID" value="MBX48395.1"/>
    <property type="molecule type" value="Transcribed_RNA"/>
</dbReference>